<sequence>MLAEDYRAEHDLPASVPLVVGDISETFRKGALERGTEHLHVWRTPGTAEHAHAVAKIRETWREQADQHWSKRLAEVGWRSWFDATGWAAEAGVGWREIGERLGISWQSARTAGLRAGAQLRHRFWRLFELAEAYVHEQGNLDYPDGELAQFLN</sequence>
<dbReference type="Proteomes" id="UP000183053">
    <property type="component" value="Unassembled WGS sequence"/>
</dbReference>
<organism evidence="1 2">
    <name type="scientific">Tsukamurella pulmonis</name>
    <dbReference type="NCBI Taxonomy" id="47312"/>
    <lineage>
        <taxon>Bacteria</taxon>
        <taxon>Bacillati</taxon>
        <taxon>Actinomycetota</taxon>
        <taxon>Actinomycetes</taxon>
        <taxon>Mycobacteriales</taxon>
        <taxon>Tsukamurellaceae</taxon>
        <taxon>Tsukamurella</taxon>
    </lineage>
</organism>
<dbReference type="AlphaFoldDB" id="A0A1H1HLZ1"/>
<proteinExistence type="predicted"/>
<keyword evidence="2" id="KW-1185">Reference proteome</keyword>
<dbReference type="OrthoDB" id="4381337at2"/>
<reference evidence="2" key="1">
    <citation type="submission" date="2016-10" db="EMBL/GenBank/DDBJ databases">
        <authorList>
            <person name="Varghese N."/>
            <person name="Submissions S."/>
        </authorList>
    </citation>
    <scope>NUCLEOTIDE SEQUENCE [LARGE SCALE GENOMIC DNA]</scope>
    <source>
        <strain evidence="2">DSM 44142</strain>
    </source>
</reference>
<dbReference type="RefSeq" id="WP_139184277.1">
    <property type="nucleotide sequence ID" value="NZ_FNLF01000002.1"/>
</dbReference>
<name>A0A1H1HLZ1_9ACTN</name>
<protein>
    <submittedName>
        <fullName evidence="1">Uncharacterized protein</fullName>
    </submittedName>
</protein>
<evidence type="ECO:0000313" key="1">
    <source>
        <dbReference type="EMBL" id="SDR26442.1"/>
    </source>
</evidence>
<dbReference type="EMBL" id="FNLF01000002">
    <property type="protein sequence ID" value="SDR26442.1"/>
    <property type="molecule type" value="Genomic_DNA"/>
</dbReference>
<gene>
    <name evidence="1" type="ORF">SAMN04489765_4355</name>
</gene>
<evidence type="ECO:0000313" key="2">
    <source>
        <dbReference type="Proteomes" id="UP000183053"/>
    </source>
</evidence>
<accession>A0A1H1HLZ1</accession>